<keyword evidence="8" id="KW-0732">Signal</keyword>
<dbReference type="GO" id="GO:0005975">
    <property type="term" value="P:carbohydrate metabolic process"/>
    <property type="evidence" value="ECO:0007669"/>
    <property type="project" value="InterPro"/>
</dbReference>
<dbReference type="OrthoDB" id="19657at2759"/>
<keyword evidence="11" id="KW-1185">Reference proteome</keyword>
<accession>A0A6A5T4H2</accession>
<evidence type="ECO:0000256" key="6">
    <source>
        <dbReference type="PIRSR" id="PIRSR606710-1"/>
    </source>
</evidence>
<feature type="chain" id="PRO_5025412999" description="Endo-1,5-alpha-L-arabinanase A" evidence="8">
    <location>
        <begin position="21"/>
        <end position="745"/>
    </location>
</feature>
<evidence type="ECO:0000313" key="11">
    <source>
        <dbReference type="Proteomes" id="UP000800038"/>
    </source>
</evidence>
<feature type="site" description="Important for catalytic activity, responsible for pKa modulation of the active site Glu and correct orientation of both the proton donor and substrate" evidence="7">
    <location>
        <position position="571"/>
    </location>
</feature>
<dbReference type="Pfam" id="PF20578">
    <property type="entry name" value="aBig_2"/>
    <property type="match status" value="1"/>
</dbReference>
<organism evidence="10 11">
    <name type="scientific">Clathrospora elynae</name>
    <dbReference type="NCBI Taxonomy" id="706981"/>
    <lineage>
        <taxon>Eukaryota</taxon>
        <taxon>Fungi</taxon>
        <taxon>Dikarya</taxon>
        <taxon>Ascomycota</taxon>
        <taxon>Pezizomycotina</taxon>
        <taxon>Dothideomycetes</taxon>
        <taxon>Pleosporomycetidae</taxon>
        <taxon>Pleosporales</taxon>
        <taxon>Diademaceae</taxon>
        <taxon>Clathrospora</taxon>
    </lineage>
</organism>
<dbReference type="InterPro" id="IPR006710">
    <property type="entry name" value="Glyco_hydro_43"/>
</dbReference>
<feature type="active site" description="Proton acceptor" evidence="6">
    <location>
        <position position="448"/>
    </location>
</feature>
<dbReference type="Proteomes" id="UP000800038">
    <property type="component" value="Unassembled WGS sequence"/>
</dbReference>
<feature type="domain" description="Atrophied bacterial Ig" evidence="9">
    <location>
        <begin position="40"/>
        <end position="107"/>
    </location>
</feature>
<dbReference type="CDD" id="cd18828">
    <property type="entry name" value="GH43_BT3675-like"/>
    <property type="match status" value="1"/>
</dbReference>
<dbReference type="Gene3D" id="2.115.10.20">
    <property type="entry name" value="Glycosyl hydrolase domain, family 43"/>
    <property type="match status" value="2"/>
</dbReference>
<dbReference type="AlphaFoldDB" id="A0A6A5T4H2"/>
<dbReference type="PANTHER" id="PTHR43301:SF3">
    <property type="entry name" value="ARABINAN ENDO-1,5-ALPHA-L-ARABINOSIDASE A-RELATED"/>
    <property type="match status" value="1"/>
</dbReference>
<evidence type="ECO:0000256" key="7">
    <source>
        <dbReference type="PIRSR" id="PIRSR606710-2"/>
    </source>
</evidence>
<evidence type="ECO:0000259" key="9">
    <source>
        <dbReference type="Pfam" id="PF20578"/>
    </source>
</evidence>
<dbReference type="PANTHER" id="PTHR43301">
    <property type="entry name" value="ARABINAN ENDO-1,5-ALPHA-L-ARABINOSIDASE"/>
    <property type="match status" value="1"/>
</dbReference>
<feature type="signal peptide" evidence="8">
    <location>
        <begin position="1"/>
        <end position="20"/>
    </location>
</feature>
<keyword evidence="4" id="KW-0326">Glycosidase</keyword>
<dbReference type="SUPFAM" id="SSF75005">
    <property type="entry name" value="Arabinanase/levansucrase/invertase"/>
    <property type="match status" value="2"/>
</dbReference>
<dbReference type="InterPro" id="IPR046780">
    <property type="entry name" value="aBig_2"/>
</dbReference>
<dbReference type="GO" id="GO:0004553">
    <property type="term" value="F:hydrolase activity, hydrolyzing O-glycosyl compounds"/>
    <property type="evidence" value="ECO:0007669"/>
    <property type="project" value="InterPro"/>
</dbReference>
<protein>
    <recommendedName>
        <fullName evidence="5">Endo-1,5-alpha-L-arabinanase A</fullName>
    </recommendedName>
</protein>
<comment type="similarity">
    <text evidence="2">Belongs to the glycosyl hydrolase 43 family.</text>
</comment>
<evidence type="ECO:0000256" key="2">
    <source>
        <dbReference type="ARBA" id="ARBA00009865"/>
    </source>
</evidence>
<comment type="pathway">
    <text evidence="1">Glycan metabolism; L-arabinan degradation.</text>
</comment>
<evidence type="ECO:0000313" key="10">
    <source>
        <dbReference type="EMBL" id="KAF1943967.1"/>
    </source>
</evidence>
<dbReference type="CDD" id="cd08983">
    <property type="entry name" value="GH43_Bt3655-like"/>
    <property type="match status" value="1"/>
</dbReference>
<dbReference type="InterPro" id="IPR023296">
    <property type="entry name" value="Glyco_hydro_beta-prop_sf"/>
</dbReference>
<feature type="active site" description="Proton donor" evidence="6">
    <location>
        <position position="624"/>
    </location>
</feature>
<reference evidence="10" key="1">
    <citation type="journal article" date="2020" name="Stud. Mycol.">
        <title>101 Dothideomycetes genomes: a test case for predicting lifestyles and emergence of pathogens.</title>
        <authorList>
            <person name="Haridas S."/>
            <person name="Albert R."/>
            <person name="Binder M."/>
            <person name="Bloem J."/>
            <person name="Labutti K."/>
            <person name="Salamov A."/>
            <person name="Andreopoulos B."/>
            <person name="Baker S."/>
            <person name="Barry K."/>
            <person name="Bills G."/>
            <person name="Bluhm B."/>
            <person name="Cannon C."/>
            <person name="Castanera R."/>
            <person name="Culley D."/>
            <person name="Daum C."/>
            <person name="Ezra D."/>
            <person name="Gonzalez J."/>
            <person name="Henrissat B."/>
            <person name="Kuo A."/>
            <person name="Liang C."/>
            <person name="Lipzen A."/>
            <person name="Lutzoni F."/>
            <person name="Magnuson J."/>
            <person name="Mondo S."/>
            <person name="Nolan M."/>
            <person name="Ohm R."/>
            <person name="Pangilinan J."/>
            <person name="Park H.-J."/>
            <person name="Ramirez L."/>
            <person name="Alfaro M."/>
            <person name="Sun H."/>
            <person name="Tritt A."/>
            <person name="Yoshinaga Y."/>
            <person name="Zwiers L.-H."/>
            <person name="Turgeon B."/>
            <person name="Goodwin S."/>
            <person name="Spatafora J."/>
            <person name="Crous P."/>
            <person name="Grigoriev I."/>
        </authorList>
    </citation>
    <scope>NUCLEOTIDE SEQUENCE</scope>
    <source>
        <strain evidence="10">CBS 161.51</strain>
    </source>
</reference>
<gene>
    <name evidence="10" type="ORF">EJ02DRAFT_113725</name>
</gene>
<dbReference type="EMBL" id="ML976020">
    <property type="protein sequence ID" value="KAF1943967.1"/>
    <property type="molecule type" value="Genomic_DNA"/>
</dbReference>
<evidence type="ECO:0000256" key="5">
    <source>
        <dbReference type="ARBA" id="ARBA00042202"/>
    </source>
</evidence>
<sequence>MMRLVSFLPYAWTFWSAATAQTSTSEAQVQAALDSLVVINVDDVRSNIALPGVSEDLNVTWISSSPSVISSDGIVQRQNVDVVVNLTATIEKEGAALKRIFSANVRQAVQLDPFEGYAFVYFTNNSLAGEKIYLAASEGNNALNWKELNSGQPILTSTEGTKGLRDPFVIRSPEGDTFYLLATDLSIGSGTSWSDAVRRGSLYLEIWESNDLKTWSKQRHVQVSPSTAGNTWAPEAYYDEELGSYVVFWASSLYEESDTDRTGATYHRMLYATTRDFFTFSTPEIWQDAGMSRIDSTVTQAGDVFFRFTKDEGATGTGCSDIIQERSTSLLAPLDSWTQVAACIGKNAGTSSVEGPTVFKANKGDVNGEKFYLFVDEYTGRGYIPLETVDIANPSWKVSSSYTLPKSPRHGTVIPVTARELASLTATTKTSVKRAKTSSPVLRGLYADPNIAIFGENYYIYPTTDGFSGWDGNVFYVWKSPDLVSWNRSVEPFLTLNGTSGNVPWATGNAWAPTIIERNSKYYFYFSGQNPAYNRKTIGVAIADSPEGPFTAQPTAMILNNENIITGQAIDSAAFLDPTTGKYYLFWGNGQDSTAALFAELTDDMISLKPGTIRSMSGLTGFREGIFVNYREGLFHITYSVDDTRSEDYRVGYATSTSVAGPWTYHGIILQKDVAQGILGTGHSSIVNVPGTDDWYMAYHRFAIPGGNGTMRETTVDRVYFDEQGLIRPVVPTLESVPPQPILAQ</sequence>
<keyword evidence="3" id="KW-0378">Hydrolase</keyword>
<dbReference type="Pfam" id="PF04616">
    <property type="entry name" value="Glyco_hydro_43"/>
    <property type="match status" value="1"/>
</dbReference>
<proteinExistence type="inferred from homology"/>
<evidence type="ECO:0000256" key="1">
    <source>
        <dbReference type="ARBA" id="ARBA00004834"/>
    </source>
</evidence>
<evidence type="ECO:0000256" key="8">
    <source>
        <dbReference type="SAM" id="SignalP"/>
    </source>
</evidence>
<name>A0A6A5T4H2_9PLEO</name>
<dbReference type="InterPro" id="IPR050727">
    <property type="entry name" value="GH43_arabinanases"/>
</dbReference>
<evidence type="ECO:0000256" key="4">
    <source>
        <dbReference type="ARBA" id="ARBA00023295"/>
    </source>
</evidence>
<evidence type="ECO:0000256" key="3">
    <source>
        <dbReference type="ARBA" id="ARBA00022801"/>
    </source>
</evidence>